<reference evidence="2 4" key="1">
    <citation type="journal article" date="2014" name="Genome Announc.">
        <title>Draft Genome Sequences of Streptococcus bovis Strains ATCC 33317 and JB1.</title>
        <authorList>
            <person name="Benahmed F.H."/>
            <person name="Gopinath G.R."/>
            <person name="Harbottle H."/>
            <person name="Cotta M.A."/>
            <person name="Luo Y."/>
            <person name="Henderson C."/>
            <person name="Teri P."/>
            <person name="Soppet D."/>
            <person name="Rasmussen M."/>
            <person name="Whitehead T.R."/>
            <person name="Davidson M."/>
        </authorList>
    </citation>
    <scope>NUCLEOTIDE SEQUENCE [LARGE SCALE GENOMIC DNA]</scope>
    <source>
        <strain evidence="2 4">JB1</strain>
    </source>
</reference>
<evidence type="ECO:0000313" key="3">
    <source>
        <dbReference type="EMBL" id="SFL15577.1"/>
    </source>
</evidence>
<proteinExistence type="predicted"/>
<evidence type="ECO:0000313" key="5">
    <source>
        <dbReference type="Proteomes" id="UP000182793"/>
    </source>
</evidence>
<evidence type="ECO:0000313" key="4">
    <source>
        <dbReference type="Proteomes" id="UP000029382"/>
    </source>
</evidence>
<feature type="compositionally biased region" description="Low complexity" evidence="1">
    <location>
        <begin position="39"/>
        <end position="55"/>
    </location>
</feature>
<name>A0A091BSP6_STREI</name>
<evidence type="ECO:0008006" key="6">
    <source>
        <dbReference type="Google" id="ProtNLM"/>
    </source>
</evidence>
<accession>A0A091BSP6</accession>
<sequence>MEKKNDKVIAIIVGVCLLVLLIITSIATSGSGKKEKAESSATSTSQTVSSSSASSSEDDDDYSYSSSSYSDSSSSELNPAEYETPDFDTWNHDKLEKDKNIQITGTVLQIQKSSDIYYIRVALNDDYDKVVMVEIHEYMYDDVIAEDDNVTIYGISKGRTSYTSTLGKEVTLPLMYGHYYTINNYGE</sequence>
<dbReference type="Proteomes" id="UP000182793">
    <property type="component" value="Unassembled WGS sequence"/>
</dbReference>
<organism evidence="2 4">
    <name type="scientific">Streptococcus equinus JB1</name>
    <dbReference type="NCBI Taxonomy" id="1294274"/>
    <lineage>
        <taxon>Bacteria</taxon>
        <taxon>Bacillati</taxon>
        <taxon>Bacillota</taxon>
        <taxon>Bacilli</taxon>
        <taxon>Lactobacillales</taxon>
        <taxon>Streptococcaceae</taxon>
        <taxon>Streptococcus</taxon>
    </lineage>
</organism>
<dbReference type="RefSeq" id="WP_039697042.1">
    <property type="nucleotide sequence ID" value="NZ_AUZH01000026.1"/>
</dbReference>
<evidence type="ECO:0000256" key="1">
    <source>
        <dbReference type="SAM" id="MobiDB-lite"/>
    </source>
</evidence>
<dbReference type="EMBL" id="FOTG01000003">
    <property type="protein sequence ID" value="SFL15577.1"/>
    <property type="molecule type" value="Genomic_DNA"/>
</dbReference>
<protein>
    <recommendedName>
        <fullName evidence="6">TcdA-E operon negative regulator</fullName>
    </recommendedName>
</protein>
<evidence type="ECO:0000313" key="2">
    <source>
        <dbReference type="EMBL" id="KFN87455.1"/>
    </source>
</evidence>
<keyword evidence="5" id="KW-1185">Reference proteome</keyword>
<reference evidence="3 5" key="2">
    <citation type="submission" date="2016-10" db="EMBL/GenBank/DDBJ databases">
        <authorList>
            <person name="Varghese N."/>
            <person name="Submissions S."/>
        </authorList>
    </citation>
    <scope>NUCLEOTIDE SEQUENCE [LARGE SCALE GENOMIC DNA]</scope>
    <source>
        <strain evidence="3 5">JB1</strain>
    </source>
</reference>
<feature type="compositionally biased region" description="Low complexity" evidence="1">
    <location>
        <begin position="63"/>
        <end position="76"/>
    </location>
</feature>
<feature type="region of interest" description="Disordered" evidence="1">
    <location>
        <begin position="32"/>
        <end position="83"/>
    </location>
</feature>
<dbReference type="AlphaFoldDB" id="A0A091BSP6"/>
<dbReference type="EMBL" id="AUZH01000026">
    <property type="protein sequence ID" value="KFN87455.1"/>
    <property type="molecule type" value="Genomic_DNA"/>
</dbReference>
<dbReference type="Proteomes" id="UP000029382">
    <property type="component" value="Unassembled WGS sequence"/>
</dbReference>
<gene>
    <name evidence="2" type="ORF">H702_07305</name>
    <name evidence="3" type="ORF">SAMN02910290_00667</name>
</gene>
<comment type="caution">
    <text evidence="2">The sequence shown here is derived from an EMBL/GenBank/DDBJ whole genome shotgun (WGS) entry which is preliminary data.</text>
</comment>